<feature type="domain" description="Peptidase M24" evidence="4">
    <location>
        <begin position="395"/>
        <end position="608"/>
    </location>
</feature>
<dbReference type="InterPro" id="IPR036005">
    <property type="entry name" value="Creatinase/aminopeptidase-like"/>
</dbReference>
<gene>
    <name evidence="7" type="ORF">Q8A70_00255</name>
</gene>
<dbReference type="Pfam" id="PF16189">
    <property type="entry name" value="Creatinase_N_2"/>
    <property type="match status" value="1"/>
</dbReference>
<evidence type="ECO:0000313" key="7">
    <source>
        <dbReference type="EMBL" id="MDQ7246070.1"/>
    </source>
</evidence>
<dbReference type="InterPro" id="IPR033740">
    <property type="entry name" value="Pept_M24B"/>
</dbReference>
<comment type="caution">
    <text evidence="7">The sequence shown here is derived from an EMBL/GenBank/DDBJ whole genome shotgun (WGS) entry which is preliminary data.</text>
</comment>
<sequence length="675" mass="73023">MSGIQDSRKTETYQGDAKLAGLLKEQRAFTDLDGLKAMIAGVAAAPAGDRADDWINLVAPEPSEAVKAQLLAFRATFEPTGAPSPRTAAERVAALRAELKRQNLAGFVIGRGDEHQGEYVPKRAERLGWISGFTGSAGLAIVLLDRAAIFVDGRYTLQVRDEVDTEIFEIKHLINDPAERWIEAHLGKGGRLGIDPWLFTVDQARRFGDGAAKAGGELVAVDRNPLDAVWPDQPPAPIAPVTVQDMRFAGQSAAEKRRAMGAALAADGLDAAVITAPDSLAWLLNIRGGDVPRTPFALGFGVLHKDGHVDVFMDPRKFTPAVLSHLGNEVTVQPREAFAGALDVLGQAKAQIGLDAMTAGVWIRDRLAKSGATVRVGDDPCALPKARKNAVEIEGTRTAHRRDGAAVSRFLSWFGREAPKGGLTEIGAAEKLAEFRRKNELFRDFSFDSISGAGPNGAVVHYKVSEKSSRKVELNSIYLIDSGGQYLDGTTDITRTVAVGTPTPEMKDRFTRVLKGHIALATVKFPRGTTGSSLDVLARRPLWEVGLDYDHGTGHGVGSYLSVHEGPQRISKAPNRVALEPGMIISNEPGYYKTGEYGIRIENLIVVQPVENEPNMLQFETITLAPIDINLVDRSLLAADEVAWLNAYHKRVRDTLSPQLDDATKAWLAEATRPI</sequence>
<dbReference type="InterPro" id="IPR000994">
    <property type="entry name" value="Pept_M24"/>
</dbReference>
<dbReference type="EMBL" id="JAUYVI010000001">
    <property type="protein sequence ID" value="MDQ7246070.1"/>
    <property type="molecule type" value="Genomic_DNA"/>
</dbReference>
<keyword evidence="2" id="KW-0479">Metal-binding</keyword>
<keyword evidence="7" id="KW-0031">Aminopeptidase</keyword>
<feature type="domain" description="Creatinase N-terminal" evidence="5">
    <location>
        <begin position="91"/>
        <end position="211"/>
    </location>
</feature>
<dbReference type="SUPFAM" id="SSF55920">
    <property type="entry name" value="Creatinase/aminopeptidase"/>
    <property type="match status" value="1"/>
</dbReference>
<dbReference type="RefSeq" id="WP_379953437.1">
    <property type="nucleotide sequence ID" value="NZ_JAUYVI010000001.1"/>
</dbReference>
<reference evidence="8" key="1">
    <citation type="submission" date="2023-08" db="EMBL/GenBank/DDBJ databases">
        <title>Rhodospirillaceae gen. nov., a novel taxon isolated from the Yangtze River Yuezi River estuary sludge.</title>
        <authorList>
            <person name="Ruan L."/>
        </authorList>
    </citation>
    <scope>NUCLEOTIDE SEQUENCE [LARGE SCALE GENOMIC DNA]</scope>
    <source>
        <strain evidence="8">R-7</strain>
    </source>
</reference>
<evidence type="ECO:0000256" key="2">
    <source>
        <dbReference type="ARBA" id="ARBA00022723"/>
    </source>
</evidence>
<dbReference type="SUPFAM" id="SSF53092">
    <property type="entry name" value="Creatinase/prolidase N-terminal domain"/>
    <property type="match status" value="2"/>
</dbReference>
<accession>A0ABU0YED2</accession>
<dbReference type="Gene3D" id="3.90.230.10">
    <property type="entry name" value="Creatinase/methionine aminopeptidase superfamily"/>
    <property type="match status" value="1"/>
</dbReference>
<dbReference type="Pfam" id="PF16188">
    <property type="entry name" value="Peptidase_M24_C"/>
    <property type="match status" value="1"/>
</dbReference>
<evidence type="ECO:0000259" key="6">
    <source>
        <dbReference type="Pfam" id="PF16188"/>
    </source>
</evidence>
<organism evidence="7 8">
    <name type="scientific">Dongia sedimenti</name>
    <dbReference type="NCBI Taxonomy" id="3064282"/>
    <lineage>
        <taxon>Bacteria</taxon>
        <taxon>Pseudomonadati</taxon>
        <taxon>Pseudomonadota</taxon>
        <taxon>Alphaproteobacteria</taxon>
        <taxon>Rhodospirillales</taxon>
        <taxon>Dongiaceae</taxon>
        <taxon>Dongia</taxon>
    </lineage>
</organism>
<keyword evidence="3 7" id="KW-0378">Hydrolase</keyword>
<dbReference type="PANTHER" id="PTHR43763:SF6">
    <property type="entry name" value="XAA-PRO AMINOPEPTIDASE 1"/>
    <property type="match status" value="1"/>
</dbReference>
<dbReference type="GO" id="GO:0004177">
    <property type="term" value="F:aminopeptidase activity"/>
    <property type="evidence" value="ECO:0007669"/>
    <property type="project" value="UniProtKB-KW"/>
</dbReference>
<dbReference type="Proteomes" id="UP001230156">
    <property type="component" value="Unassembled WGS sequence"/>
</dbReference>
<name>A0ABU0YED2_9PROT</name>
<proteinExistence type="inferred from homology"/>
<dbReference type="EC" id="3.4.11.-" evidence="7"/>
<feature type="domain" description="Peptidase M24 C-terminal" evidence="6">
    <location>
        <begin position="616"/>
        <end position="675"/>
    </location>
</feature>
<evidence type="ECO:0000256" key="3">
    <source>
        <dbReference type="ARBA" id="ARBA00022801"/>
    </source>
</evidence>
<evidence type="ECO:0000313" key="8">
    <source>
        <dbReference type="Proteomes" id="UP001230156"/>
    </source>
</evidence>
<dbReference type="Gene3D" id="3.40.350.10">
    <property type="entry name" value="Creatinase/prolidase N-terminal domain"/>
    <property type="match status" value="2"/>
</dbReference>
<comment type="similarity">
    <text evidence="1">Belongs to the peptidase M24B family.</text>
</comment>
<dbReference type="CDD" id="cd01085">
    <property type="entry name" value="APP"/>
    <property type="match status" value="1"/>
</dbReference>
<dbReference type="InterPro" id="IPR000587">
    <property type="entry name" value="Creatinase_N"/>
</dbReference>
<evidence type="ECO:0000259" key="5">
    <source>
        <dbReference type="Pfam" id="PF01321"/>
    </source>
</evidence>
<dbReference type="Pfam" id="PF00557">
    <property type="entry name" value="Peptidase_M24"/>
    <property type="match status" value="1"/>
</dbReference>
<dbReference type="InterPro" id="IPR050422">
    <property type="entry name" value="X-Pro_aminopeptidase_P"/>
</dbReference>
<dbReference type="InterPro" id="IPR029149">
    <property type="entry name" value="Creatin/AminoP/Spt16_N"/>
</dbReference>
<evidence type="ECO:0000259" key="4">
    <source>
        <dbReference type="Pfam" id="PF00557"/>
    </source>
</evidence>
<evidence type="ECO:0000256" key="1">
    <source>
        <dbReference type="ARBA" id="ARBA00008766"/>
    </source>
</evidence>
<protein>
    <submittedName>
        <fullName evidence="7">Aminopeptidase P family protein</fullName>
        <ecNumber evidence="7">3.4.11.-</ecNumber>
    </submittedName>
</protein>
<dbReference type="PANTHER" id="PTHR43763">
    <property type="entry name" value="XAA-PRO AMINOPEPTIDASE 1"/>
    <property type="match status" value="1"/>
</dbReference>
<dbReference type="InterPro" id="IPR032416">
    <property type="entry name" value="Peptidase_M24_C"/>
</dbReference>
<keyword evidence="8" id="KW-1185">Reference proteome</keyword>
<dbReference type="Pfam" id="PF01321">
    <property type="entry name" value="Creatinase_N"/>
    <property type="match status" value="1"/>
</dbReference>
<keyword evidence="7" id="KW-0645">Protease</keyword>